<reference evidence="1" key="1">
    <citation type="submission" date="2023-04" db="EMBL/GenBank/DDBJ databases">
        <title>A chromosome-level genome assembly of the parasitoid wasp Eretmocerus hayati.</title>
        <authorList>
            <person name="Zhong Y."/>
            <person name="Liu S."/>
            <person name="Liu Y."/>
        </authorList>
    </citation>
    <scope>NUCLEOTIDE SEQUENCE</scope>
    <source>
        <strain evidence="1">ZJU_SS_LIU_2023</strain>
    </source>
</reference>
<evidence type="ECO:0000313" key="1">
    <source>
        <dbReference type="EMBL" id="KAJ8675943.1"/>
    </source>
</evidence>
<gene>
    <name evidence="1" type="ORF">QAD02_011729</name>
</gene>
<dbReference type="EMBL" id="CM056742">
    <property type="protein sequence ID" value="KAJ8675943.1"/>
    <property type="molecule type" value="Genomic_DNA"/>
</dbReference>
<name>A0ACC2NYJ1_9HYME</name>
<sequence>MEASLGGSKLGSRSGTHFSIQDYEQIGKAFCETLLDFSDSDPIKEKLRNKIIARLAKEGSSADEPTNIELTDYSSDEGDTSDDSYYDENNELYHRRFSSCIEDRRYLCVPPPSPAFLKPATAGTPRKKKKLKSGSQKNTVKKKIKNRKVLDLPTTEPGSDLHEFSDSADEHHTFSAAEMKNKSSDDESRTVEKENRREKSDLPVFVRPRSLSLGEEFISADLKKCKRRLRRHRLPRTLRNLSPVIHKNQDVQIKLLSLRRQIWTGLGNYDLKDSENFEMPLINNYPLSWGVSRMAFGYHTDNEALLESCSRKLEELNYDRIEVKKPKKKIRKKVIKDNENSVIDSLQEDKQITKKKKPRLKQQKTLKSSLGSMDNNAILITADGMDSLKLCGTPKIPKMQSKQKSETKKKSNKVALAAGIATSKMKSKVPTDSVGDSSGSENTPHKIEQKITKKRNSISTGKKRTQSSAVSKKETK</sequence>
<evidence type="ECO:0000313" key="2">
    <source>
        <dbReference type="Proteomes" id="UP001239111"/>
    </source>
</evidence>
<accession>A0ACC2NYJ1</accession>
<comment type="caution">
    <text evidence="1">The sequence shown here is derived from an EMBL/GenBank/DDBJ whole genome shotgun (WGS) entry which is preliminary data.</text>
</comment>
<proteinExistence type="predicted"/>
<keyword evidence="2" id="KW-1185">Reference proteome</keyword>
<dbReference type="Proteomes" id="UP001239111">
    <property type="component" value="Chromosome 2"/>
</dbReference>
<organism evidence="1 2">
    <name type="scientific">Eretmocerus hayati</name>
    <dbReference type="NCBI Taxonomy" id="131215"/>
    <lineage>
        <taxon>Eukaryota</taxon>
        <taxon>Metazoa</taxon>
        <taxon>Ecdysozoa</taxon>
        <taxon>Arthropoda</taxon>
        <taxon>Hexapoda</taxon>
        <taxon>Insecta</taxon>
        <taxon>Pterygota</taxon>
        <taxon>Neoptera</taxon>
        <taxon>Endopterygota</taxon>
        <taxon>Hymenoptera</taxon>
        <taxon>Apocrita</taxon>
        <taxon>Proctotrupomorpha</taxon>
        <taxon>Chalcidoidea</taxon>
        <taxon>Aphelinidae</taxon>
        <taxon>Aphelininae</taxon>
        <taxon>Eretmocerus</taxon>
    </lineage>
</organism>
<protein>
    <submittedName>
        <fullName evidence="1">Uncharacterized protein</fullName>
    </submittedName>
</protein>